<dbReference type="SMART" id="SM00823">
    <property type="entry name" value="PKS_PP"/>
    <property type="match status" value="2"/>
</dbReference>
<comment type="caution">
    <text evidence="7">Lacks conserved residue(s) required for the propagation of feature annotation.</text>
</comment>
<dbReference type="Gene3D" id="3.40.366.10">
    <property type="entry name" value="Malonyl-Coenzyme A Acyl Carrier Protein, domain 2"/>
    <property type="match status" value="1"/>
</dbReference>
<dbReference type="InterPro" id="IPR049900">
    <property type="entry name" value="PKS_mFAS_DH"/>
</dbReference>
<dbReference type="InterPro" id="IPR020841">
    <property type="entry name" value="PKS_Beta-ketoAc_synthase_dom"/>
</dbReference>
<dbReference type="Gene3D" id="3.40.50.12780">
    <property type="entry name" value="N-terminal domain of ligase-like"/>
    <property type="match status" value="1"/>
</dbReference>
<feature type="region of interest" description="C-terminal hotdog fold" evidence="7">
    <location>
        <begin position="1064"/>
        <end position="1207"/>
    </location>
</feature>
<dbReference type="SUPFAM" id="SSF47336">
    <property type="entry name" value="ACP-like"/>
    <property type="match status" value="2"/>
</dbReference>
<accession>A0AAV9VAN1</accession>
<proteinExistence type="inferred from homology"/>
<dbReference type="Gene3D" id="1.10.1200.10">
    <property type="entry name" value="ACP-like"/>
    <property type="match status" value="2"/>
</dbReference>
<dbReference type="GO" id="GO:0004312">
    <property type="term" value="F:fatty acid synthase activity"/>
    <property type="evidence" value="ECO:0007669"/>
    <property type="project" value="TreeGrafter"/>
</dbReference>
<dbReference type="SUPFAM" id="SSF50129">
    <property type="entry name" value="GroES-like"/>
    <property type="match status" value="1"/>
</dbReference>
<dbReference type="InterPro" id="IPR042099">
    <property type="entry name" value="ANL_N_sf"/>
</dbReference>
<dbReference type="InterPro" id="IPR023213">
    <property type="entry name" value="CAT-like_dom_sf"/>
</dbReference>
<evidence type="ECO:0000259" key="10">
    <source>
        <dbReference type="PROSITE" id="PS52019"/>
    </source>
</evidence>
<keyword evidence="3" id="KW-0436">Ligase</keyword>
<dbReference type="PANTHER" id="PTHR43775">
    <property type="entry name" value="FATTY ACID SYNTHASE"/>
    <property type="match status" value="1"/>
</dbReference>
<feature type="region of interest" description="N-terminal hotdog fold" evidence="7">
    <location>
        <begin position="919"/>
        <end position="1050"/>
    </location>
</feature>
<dbReference type="SUPFAM" id="SSF52151">
    <property type="entry name" value="FabD/lysophospholipase-like"/>
    <property type="match status" value="1"/>
</dbReference>
<dbReference type="SMART" id="SM00822">
    <property type="entry name" value="PKS_KR"/>
    <property type="match status" value="1"/>
</dbReference>
<dbReference type="InterPro" id="IPR045851">
    <property type="entry name" value="AMP-bd_C_sf"/>
</dbReference>
<dbReference type="Pfam" id="PF21089">
    <property type="entry name" value="PKS_DH_N"/>
    <property type="match status" value="1"/>
</dbReference>
<dbReference type="Pfam" id="PF07993">
    <property type="entry name" value="NAD_binding_4"/>
    <property type="match status" value="1"/>
</dbReference>
<dbReference type="InterPro" id="IPR032821">
    <property type="entry name" value="PKS_assoc"/>
</dbReference>
<evidence type="ECO:0000313" key="12">
    <source>
        <dbReference type="Proteomes" id="UP001375240"/>
    </source>
</evidence>
<dbReference type="InterPro" id="IPR001242">
    <property type="entry name" value="Condensation_dom"/>
</dbReference>
<dbReference type="Gene3D" id="3.10.129.110">
    <property type="entry name" value="Polyketide synthase dehydratase"/>
    <property type="match status" value="1"/>
</dbReference>
<dbReference type="Pfam" id="PF16197">
    <property type="entry name" value="KAsynt_C_assoc"/>
    <property type="match status" value="1"/>
</dbReference>
<evidence type="ECO:0000313" key="11">
    <source>
        <dbReference type="EMBL" id="KAK6359052.1"/>
    </source>
</evidence>
<dbReference type="PANTHER" id="PTHR43775:SF37">
    <property type="entry name" value="SI:DKEY-61P9.11"/>
    <property type="match status" value="1"/>
</dbReference>
<dbReference type="InterPro" id="IPR013968">
    <property type="entry name" value="PKS_KR"/>
</dbReference>
<dbReference type="InterPro" id="IPR057326">
    <property type="entry name" value="KR_dom"/>
</dbReference>
<dbReference type="InterPro" id="IPR020807">
    <property type="entry name" value="PKS_DH"/>
</dbReference>
<dbReference type="SUPFAM" id="SSF55048">
    <property type="entry name" value="Probable ACP-binding domain of malonyl-CoA ACP transacylase"/>
    <property type="match status" value="1"/>
</dbReference>
<dbReference type="InterPro" id="IPR018201">
    <property type="entry name" value="Ketoacyl_synth_AS"/>
</dbReference>
<feature type="domain" description="Carrier" evidence="8">
    <location>
        <begin position="3210"/>
        <end position="3286"/>
    </location>
</feature>
<keyword evidence="1" id="KW-0596">Phosphopantetheine</keyword>
<feature type="domain" description="Ketosynthase family 3 (KS3)" evidence="9">
    <location>
        <begin position="6"/>
        <end position="428"/>
    </location>
</feature>
<organism evidence="11 12">
    <name type="scientific">Orbilia brochopaga</name>
    <dbReference type="NCBI Taxonomy" id="3140254"/>
    <lineage>
        <taxon>Eukaryota</taxon>
        <taxon>Fungi</taxon>
        <taxon>Dikarya</taxon>
        <taxon>Ascomycota</taxon>
        <taxon>Pezizomycotina</taxon>
        <taxon>Orbiliomycetes</taxon>
        <taxon>Orbiliales</taxon>
        <taxon>Orbiliaceae</taxon>
        <taxon>Orbilia</taxon>
    </lineage>
</organism>
<dbReference type="GO" id="GO:0004315">
    <property type="term" value="F:3-oxoacyl-[acyl-carrier-protein] synthase activity"/>
    <property type="evidence" value="ECO:0007669"/>
    <property type="project" value="InterPro"/>
</dbReference>
<keyword evidence="5" id="KW-0511">Multifunctional enzyme</keyword>
<dbReference type="PROSITE" id="PS00606">
    <property type="entry name" value="KS3_1"/>
    <property type="match status" value="1"/>
</dbReference>
<dbReference type="Pfam" id="PF00109">
    <property type="entry name" value="ketoacyl-synt"/>
    <property type="match status" value="1"/>
</dbReference>
<feature type="domain" description="Carrier" evidence="8">
    <location>
        <begin position="2102"/>
        <end position="2179"/>
    </location>
</feature>
<gene>
    <name evidence="11" type="ORF">TWF696_000222</name>
</gene>
<dbReference type="EMBL" id="JAVHNQ010000001">
    <property type="protein sequence ID" value="KAK6359052.1"/>
    <property type="molecule type" value="Genomic_DNA"/>
</dbReference>
<comment type="caution">
    <text evidence="11">The sequence shown here is derived from an EMBL/GenBank/DDBJ whole genome shotgun (WGS) entry which is preliminary data.</text>
</comment>
<dbReference type="GO" id="GO:0006633">
    <property type="term" value="P:fatty acid biosynthetic process"/>
    <property type="evidence" value="ECO:0007669"/>
    <property type="project" value="InterPro"/>
</dbReference>
<evidence type="ECO:0000259" key="8">
    <source>
        <dbReference type="PROSITE" id="PS50075"/>
    </source>
</evidence>
<dbReference type="Gene3D" id="3.30.300.30">
    <property type="match status" value="1"/>
</dbReference>
<name>A0AAV9VAN1_9PEZI</name>
<dbReference type="PROSITE" id="PS52004">
    <property type="entry name" value="KS3_2"/>
    <property type="match status" value="1"/>
</dbReference>
<dbReference type="SMART" id="SM00825">
    <property type="entry name" value="PKS_KS"/>
    <property type="match status" value="1"/>
</dbReference>
<dbReference type="InterPro" id="IPR020806">
    <property type="entry name" value="PKS_PP-bd"/>
</dbReference>
<dbReference type="SMART" id="SM00827">
    <property type="entry name" value="PKS_AT"/>
    <property type="match status" value="1"/>
</dbReference>
<dbReference type="FunFam" id="3.40.50.980:FF:000001">
    <property type="entry name" value="Non-ribosomal peptide synthetase"/>
    <property type="match status" value="1"/>
</dbReference>
<dbReference type="Gene3D" id="3.30.559.30">
    <property type="entry name" value="Nonribosomal peptide synthetase, condensation domain"/>
    <property type="match status" value="1"/>
</dbReference>
<dbReference type="Pfam" id="PF00501">
    <property type="entry name" value="AMP-binding"/>
    <property type="match status" value="1"/>
</dbReference>
<dbReference type="InterPro" id="IPR036736">
    <property type="entry name" value="ACP-like_sf"/>
</dbReference>
<comment type="similarity">
    <text evidence="6">In the C-terminal section; belongs to the NRP synthetase family.</text>
</comment>
<dbReference type="InterPro" id="IPR013120">
    <property type="entry name" value="FAR_NAD-bd"/>
</dbReference>
<evidence type="ECO:0008006" key="13">
    <source>
        <dbReference type="Google" id="ProtNLM"/>
    </source>
</evidence>
<dbReference type="Gene3D" id="3.40.50.720">
    <property type="entry name" value="NAD(P)-binding Rossmann-like Domain"/>
    <property type="match status" value="4"/>
</dbReference>
<dbReference type="InterPro" id="IPR050091">
    <property type="entry name" value="PKS_NRPS_Biosynth_Enz"/>
</dbReference>
<dbReference type="CDD" id="cd05930">
    <property type="entry name" value="A_NRPS"/>
    <property type="match status" value="1"/>
</dbReference>
<dbReference type="Pfam" id="PF00550">
    <property type="entry name" value="PP-binding"/>
    <property type="match status" value="2"/>
</dbReference>
<evidence type="ECO:0000256" key="7">
    <source>
        <dbReference type="PROSITE-ProRule" id="PRU01363"/>
    </source>
</evidence>
<dbReference type="PROSITE" id="PS50075">
    <property type="entry name" value="CARRIER"/>
    <property type="match status" value="2"/>
</dbReference>
<dbReference type="InterPro" id="IPR014030">
    <property type="entry name" value="Ketoacyl_synth_N"/>
</dbReference>
<dbReference type="InterPro" id="IPR016039">
    <property type="entry name" value="Thiolase-like"/>
</dbReference>
<dbReference type="InterPro" id="IPR009081">
    <property type="entry name" value="PP-bd_ACP"/>
</dbReference>
<dbReference type="InterPro" id="IPR000873">
    <property type="entry name" value="AMP-dep_synth/lig_dom"/>
</dbReference>
<dbReference type="Pfam" id="PF02801">
    <property type="entry name" value="Ketoacyl-synt_C"/>
    <property type="match status" value="1"/>
</dbReference>
<dbReference type="Proteomes" id="UP001375240">
    <property type="component" value="Unassembled WGS sequence"/>
</dbReference>
<dbReference type="GO" id="GO:0031177">
    <property type="term" value="F:phosphopantetheine binding"/>
    <property type="evidence" value="ECO:0007669"/>
    <property type="project" value="InterPro"/>
</dbReference>
<dbReference type="InterPro" id="IPR036291">
    <property type="entry name" value="NAD(P)-bd_dom_sf"/>
</dbReference>
<dbReference type="SUPFAM" id="SSF56801">
    <property type="entry name" value="Acetyl-CoA synthetase-like"/>
    <property type="match status" value="1"/>
</dbReference>
<dbReference type="InterPro" id="IPR011032">
    <property type="entry name" value="GroES-like_sf"/>
</dbReference>
<dbReference type="PROSITE" id="PS52019">
    <property type="entry name" value="PKS_MFAS_DH"/>
    <property type="match status" value="1"/>
</dbReference>
<dbReference type="NCBIfam" id="TIGR01733">
    <property type="entry name" value="AA-adenyl-dom"/>
    <property type="match status" value="1"/>
</dbReference>
<dbReference type="Gene3D" id="3.90.180.10">
    <property type="entry name" value="Medium-chain alcohol dehydrogenases, catalytic domain"/>
    <property type="match status" value="1"/>
</dbReference>
<dbReference type="InterPro" id="IPR010071">
    <property type="entry name" value="AA_adenyl_dom"/>
</dbReference>
<evidence type="ECO:0000256" key="2">
    <source>
        <dbReference type="ARBA" id="ARBA00022553"/>
    </source>
</evidence>
<dbReference type="FunFam" id="3.40.366.10:FF:000002">
    <property type="entry name" value="Probable polyketide synthase 2"/>
    <property type="match status" value="1"/>
</dbReference>
<keyword evidence="4" id="KW-0808">Transferase</keyword>
<dbReference type="InterPro" id="IPR014043">
    <property type="entry name" value="Acyl_transferase_dom"/>
</dbReference>
<evidence type="ECO:0000256" key="5">
    <source>
        <dbReference type="ARBA" id="ARBA00023268"/>
    </source>
</evidence>
<dbReference type="InterPro" id="IPR049552">
    <property type="entry name" value="PKS_DH_N"/>
</dbReference>
<reference evidence="11 12" key="1">
    <citation type="submission" date="2019-10" db="EMBL/GenBank/DDBJ databases">
        <authorList>
            <person name="Palmer J.M."/>
        </authorList>
    </citation>
    <scope>NUCLEOTIDE SEQUENCE [LARGE SCALE GENOMIC DNA]</scope>
    <source>
        <strain evidence="11 12">TWF696</strain>
    </source>
</reference>
<keyword evidence="2" id="KW-0597">Phosphoprotein</keyword>
<dbReference type="SUPFAM" id="SSF51735">
    <property type="entry name" value="NAD(P)-binding Rossmann-fold domains"/>
    <property type="match status" value="2"/>
</dbReference>
<evidence type="ECO:0000259" key="9">
    <source>
        <dbReference type="PROSITE" id="PS52004"/>
    </source>
</evidence>
<dbReference type="Gene3D" id="3.30.559.10">
    <property type="entry name" value="Chloramphenicol acetyltransferase-like domain"/>
    <property type="match status" value="1"/>
</dbReference>
<keyword evidence="12" id="KW-1185">Reference proteome</keyword>
<dbReference type="InterPro" id="IPR001227">
    <property type="entry name" value="Ac_transferase_dom_sf"/>
</dbReference>
<feature type="domain" description="PKS/mFAS DH" evidence="10">
    <location>
        <begin position="919"/>
        <end position="1207"/>
    </location>
</feature>
<dbReference type="InterPro" id="IPR016036">
    <property type="entry name" value="Malonyl_transacylase_ACP-bd"/>
</dbReference>
<evidence type="ECO:0000256" key="3">
    <source>
        <dbReference type="ARBA" id="ARBA00022598"/>
    </source>
</evidence>
<protein>
    <recommendedName>
        <fullName evidence="13">Polyketide synthase</fullName>
    </recommendedName>
</protein>
<evidence type="ECO:0000256" key="6">
    <source>
        <dbReference type="ARBA" id="ARBA00029443"/>
    </source>
</evidence>
<dbReference type="SUPFAM" id="SSF53901">
    <property type="entry name" value="Thiolase-like"/>
    <property type="match status" value="1"/>
</dbReference>
<dbReference type="Gene3D" id="3.40.47.10">
    <property type="match status" value="1"/>
</dbReference>
<dbReference type="CDD" id="cd20483">
    <property type="entry name" value="C_PKS-NRPS"/>
    <property type="match status" value="1"/>
</dbReference>
<dbReference type="InterPro" id="IPR042104">
    <property type="entry name" value="PKS_dehydratase_sf"/>
</dbReference>
<dbReference type="InterPro" id="IPR014031">
    <property type="entry name" value="Ketoacyl_synth_C"/>
</dbReference>
<dbReference type="Pfam" id="PF08659">
    <property type="entry name" value="KR"/>
    <property type="match status" value="1"/>
</dbReference>
<dbReference type="SUPFAM" id="SSF52777">
    <property type="entry name" value="CoA-dependent acyltransferases"/>
    <property type="match status" value="2"/>
</dbReference>
<dbReference type="SMART" id="SM00826">
    <property type="entry name" value="PKS_DH"/>
    <property type="match status" value="1"/>
</dbReference>
<dbReference type="CDD" id="cd00833">
    <property type="entry name" value="PKS"/>
    <property type="match status" value="1"/>
</dbReference>
<dbReference type="GO" id="GO:0044550">
    <property type="term" value="P:secondary metabolite biosynthetic process"/>
    <property type="evidence" value="ECO:0007669"/>
    <property type="project" value="UniProtKB-ARBA"/>
</dbReference>
<dbReference type="GO" id="GO:0016874">
    <property type="term" value="F:ligase activity"/>
    <property type="evidence" value="ECO:0007669"/>
    <property type="project" value="UniProtKB-KW"/>
</dbReference>
<evidence type="ECO:0000256" key="1">
    <source>
        <dbReference type="ARBA" id="ARBA00022450"/>
    </source>
</evidence>
<sequence length="3703" mass="407929">MSPYQDDDIAIIGMSCRVAGANTPSELWNVLAESQDVRSRITRFSADGFYHPEGGPRKGLTNVQHAYTIHDGIDRFDNGFFSITPVEASAMDPQQRLLLEVVYESIESAGLRLDDISGTATAVYAGIFTTDYHTSLLRDIDATPKYQATGTANSIAANRISYTFNLTGHSVSLDTACSSTIVALHMAVKTIQNGEAPMAIVCGANLILNPDMFVHMSELGFLSPRGRCHSFDASGDGYVRGEGCLALLLKPLKQAIQDNDPIRAVIKGTRLNQDGRTQGITLPSSAAQRANMEALYKDYNINPADIQYVEAHGTGTAAGDPLEMSALDSIFGPSHVENPLVVGSVKSNIGHLESCAALAGIIKTVEALERGKIPPQMHFKTPNPKIDFSRMKIPTTILDWPSSSDRTRKAAINSFGFGGTNGHAVLESYPREDSSLVQEDRPFLFIVSAENEASLNQLCTSYADYVEANQPSLQDLSYTLAARRSIHRRSRLFVADSCSSLVEKLRGDHSSSKPLTKNPEKFGKLAFVFTGQGAQWVQMGKELIEKSTLFRLVLEECDRILQTLPDGPDWSIIEELQKPKATSRVYISTFSQPLCTTLQLGLIELWRSWGISPDAVVGHSSGEIGAAYAAGIISLRDAIITAFYRGLFLSSSAQAESENSGPKGAMCAIGLSQEKANKVVRKHKGKIALAAINSPTSCTLSGDQDAIDAVVKACAEDGTFCRALRVDMAYHSHHMVPLSSRYVEALVAAGIKPQQGRADCRMFSSVTGKELDFNECTPTYWRDNMVSTVRFAPAVAELLKCMPDVTAMLELGPHPALKGPVGDILGDLKRSDMLYFGSCSRGKPDFETLLESSGNLIVGGLPCNGGLVNGLERVQNLECQHQIGKVLTDLPRYAWDHSAIHWAESRISKNQRFRQFPRHELLGARCLDDSPIHPRWRNMLMLREVPWLKEMKEKGVLDLPLTGYLLMAHEAARQLHASISQEYPILLLEDLSLEKPFSLSSFKDADHAIEFHFNTQSLNDLEYSFEISSEGRDNWDRHFKGRFRFSDSSTESGLNLEIASSEKSPLIDDAVDIGILDSDSLGSFEDLVVNSQGAMGHFQIPNTCSIWKTHPIDPSVLEIVLAMPKVSLLGHDIPLIHDLTRIASIKFGPGNPSTSNGYFEMSVGQVSTNKSSSSLDITTSDCNIQLVQMEWEAKGLAHRKPTLNSLFFQPEYELDITRLASSKSMSLRKCMRLVTHKWPMADIGMDVPQHLHQKAVEYLDLSHTYKRSRCRSLQIIGDSDVQPSRYVHKAQELDASIRLHFLMASTWSSKYLSQLTPHGFLCLRIADELERDMISEELEVICPIEVGDDESDWVLCKPRQESTTSEEHSEVIIVSENSSEYSKLASSLKATRTIDFKSDISETTLMNGTNKPDIIIVDTLRESILATWPGENVLPLLQSTLRSAKNLLWVSRRSEANPYTGLAGGLLKTFKNEQPDIRVSHLVLEDVSSPTVLQHIVRREFERLRSGDCETEILINRIGTMIPRFHPDDNMSTALGLLPAKVATNLPGSYTHEARLIEAGGVSLISQVPTPLDRAEGELLIAVESSLVDIRDSMLLNGRLESLQGLGQFFAGKVLGQQASEYVLGWHLGAHRSVITVPADHVIPMPKGLQPSSAVALLGGFMVGICVLNYAARVRGGDKITLNTESPVIRSVFTELIRSHGAIPCDEPKPDFVIDADSTKGCLLNGRAVHIQDLLAQNAPAILEQANAHLKISTVTPQLSLIPISEIQVASDKLRTCPALSVVLSHSTSYSPSESILIRSQKRPALFDENSVYIILGGLGGLGLHVCSWMVTNGARHIVCISRSGSSSSDSKRQIDEINGTYGPNTVVVAKADGCNRQAMENVLSSIRKEAPSRPIRGVINMAMVLGDAPMLSMTSKQWDQAVQVKILSSWILHELTLEDQLDFFIMFSSISSLIGNRAQGNYVVGNSFQNSLAAYRHSHSLPAVAIALGVMTGVGVIEGKDDILRTLKQTGLSQLEGQHLDSIMEAAVLPYAQQNLPLLSTGFEMFEKINNQIKTKEWQTQLFWAEYPDFGFLFSHSLDLAGSNDVNISLLEQLQSQDGPTAHATLLSAFSKTLASMLGYEISAIDPTAALAAYGLDSLSAVTCRYWFFKETTVDVPVFDILGCKSLNALIARVLGKLTPTGTVATSNAAAIPTPKHYTDLKSRPLSHSQRRLWFLQNFLEDKTVYNLLLVCHISGTVNIEHFSKAWSLLVQRHEVLHSKIHNTANGLQQTPIDNPTFNLTVLEWDDVKADDKISHVTELAKNHVFDLEQGELVRGWLLKTPEKWRFFLSSHHLAWDRASSATIFDETSKIYQALSSGAEIDLEPVPYQFIDYTLWQESWLADENIIKPHIDYWADNLKGIPDAVSLLPNARKTSRPSVKQHQVGKILFSIDADATSEIKEFCRLKAVTPFMFLTSALATLVHRLTNDMDVVIGIADGDRGHSAFDHLVGFTVNMLAIRCRFSEDYTYDDVLENVRDSCLGAYEHRAVPLDYLLQRLNIKRNTSHNPVFQIIVNYLVEGVFPQIDYGSFQFDEYDHYNAKTQCDLALEVEETEAGSLVCSFEFDSALYDEAGMKDLAHVFETMVVNVMSDSSSPLKDVPLVSQDDKLVIQKYLQPEIDLGCLSAPLFPVLIAETVRAQGDKTAVIDEHKALSFNELNSKANQIANYLIKENIQPGDCVGLCTEQSADMVLAIVGIVKAGATYTPIDPDFPEDRMSSMIEDTNITKVLVDRKTDVRVQNLLSCGIKASDILEISGFSNGDTSEPVLSRPVRNDDYICCIFTSGSTGRPKGVKIRHGSLRYQIAGYYEKLGTTSDDVLLLASAMVFDMSFPAIFGMLFLGATVAVASREVRYSPPMMVDFVVDYKVSSCICTPTQLKAMLSASNANRLRSWHSLRSLVAGGEAVTSHLLASLLSLNLPIARYFNGYGPTETTVVNSLVELDFNDATKARLPLGGPLQPSRFYILDENLHEAPIGFPGELYIGGLTVNDSYINRPDITAKIFSKDPFCPEAEIEAGWGRLYKTGDSFRLLPSGNLEFFGRIGSDRQVKIRGMRTELEEIENAIWSIIGTDGDETSSLKLSQVAVVFYSETDQLVAYMTSTSASAEISSEIISFLRLGLRARLPVHMIPSVFKLLETLPLTTSGKTDYKKLTAMEPPARQETSVSEDWDQVESALPPVQKAIAGIWRDVLSLNQSLQSTDNFFEVGGHSLVLLSVQTGIKAKLGVSVALGDMFAQPTLAGMEDLVLSHPDYKGDFEIISSPSKRPDHIDWKVEASLPNDINWDNFVAQPSQTSIVALTGACSMAGVHFLHHLLTNTDCKVFCIAVPGQNDAAAMQNVIDALKRWKLHETLPSQAYLRISVYAGNCADATLGLDPAKVALLTDLVDTIYHVDSEVSLLKNYQDIRAANLGSVHFLIKLARAGKTKSIHYLSTWGVPHLQSWNTTQLEGEIRRDEKDMENMLPGADSTLGYLKCRWACEAVLLKAAEKGIPVSLYRSCMCGGSRRTGEPVGRTDINRRILEASLQVGMVPDFSSQKGGGMSWVSVDFLVESIYLLSQLPSTSTANIYHVVNDQHNLYSDIPKILRTSHSGDQMRSVDPAQWFTALRSQNDTEMTMMAEVLARWHTAGWVPFGLEAKETLAILKENGLTPPVFDLEFVQKIIVGKPGFS</sequence>
<evidence type="ECO:0000256" key="4">
    <source>
        <dbReference type="ARBA" id="ARBA00022679"/>
    </source>
</evidence>
<dbReference type="InterPro" id="IPR016035">
    <property type="entry name" value="Acyl_Trfase/lysoPLipase"/>
</dbReference>
<dbReference type="Pfam" id="PF00668">
    <property type="entry name" value="Condensation"/>
    <property type="match status" value="1"/>
</dbReference>
<dbReference type="Pfam" id="PF00698">
    <property type="entry name" value="Acyl_transf_1"/>
    <property type="match status" value="1"/>
</dbReference>